<organism evidence="1 2">
    <name type="scientific">Flavobacterium piscinae</name>
    <dbReference type="NCBI Taxonomy" id="2506424"/>
    <lineage>
        <taxon>Bacteria</taxon>
        <taxon>Pseudomonadati</taxon>
        <taxon>Bacteroidota</taxon>
        <taxon>Flavobacteriia</taxon>
        <taxon>Flavobacteriales</taxon>
        <taxon>Flavobacteriaceae</taxon>
        <taxon>Flavobacterium</taxon>
    </lineage>
</organism>
<dbReference type="Proteomes" id="UP000289734">
    <property type="component" value="Unassembled WGS sequence"/>
</dbReference>
<evidence type="ECO:0000313" key="2">
    <source>
        <dbReference type="Proteomes" id="UP000289734"/>
    </source>
</evidence>
<keyword evidence="2" id="KW-1185">Reference proteome</keyword>
<dbReference type="EMBL" id="SBKQ01000011">
    <property type="protein sequence ID" value="RXR30675.1"/>
    <property type="molecule type" value="Genomic_DNA"/>
</dbReference>
<dbReference type="AlphaFoldDB" id="A0A4Q1KMC2"/>
<reference evidence="2" key="1">
    <citation type="submission" date="2019-01" db="EMBL/GenBank/DDBJ databases">
        <title>Cytophagaceae bacterium strain CAR-16.</title>
        <authorList>
            <person name="Chen W.-M."/>
        </authorList>
    </citation>
    <scope>NUCLEOTIDE SEQUENCE [LARGE SCALE GENOMIC DNA]</scope>
    <source>
        <strain evidence="2">ICH-30</strain>
    </source>
</reference>
<comment type="caution">
    <text evidence="1">The sequence shown here is derived from an EMBL/GenBank/DDBJ whole genome shotgun (WGS) entry which is preliminary data.</text>
</comment>
<proteinExistence type="predicted"/>
<dbReference type="RefSeq" id="WP_129465029.1">
    <property type="nucleotide sequence ID" value="NZ_JACSXZ010000002.1"/>
</dbReference>
<protein>
    <submittedName>
        <fullName evidence="1">Uncharacterized protein</fullName>
    </submittedName>
</protein>
<evidence type="ECO:0000313" key="1">
    <source>
        <dbReference type="EMBL" id="RXR30675.1"/>
    </source>
</evidence>
<name>A0A4Q1KMC2_9FLAO</name>
<accession>A0A4Q1KMC2</accession>
<sequence length="143" mass="16937">MKKIYFTKDLKLSLFSDFNIKTYNTLKSDFYNNYMKGETFFFIKSYETILTLENLKNKGFNEIISFSNIVFNLEEYDFDEPLIMNNNNKNKPNFPTIPFIAKSITYTIVDSGDTFYDLQDENNILTKITTEQIKEHKLVCHTL</sequence>
<gene>
    <name evidence="1" type="ORF">EQG68_11495</name>
</gene>